<evidence type="ECO:0000313" key="2">
    <source>
        <dbReference type="EMBL" id="KAF9574957.1"/>
    </source>
</evidence>
<feature type="compositionally biased region" description="Polar residues" evidence="1">
    <location>
        <begin position="184"/>
        <end position="194"/>
    </location>
</feature>
<evidence type="ECO:0000313" key="3">
    <source>
        <dbReference type="Proteomes" id="UP000780801"/>
    </source>
</evidence>
<comment type="caution">
    <text evidence="2">The sequence shown here is derived from an EMBL/GenBank/DDBJ whole genome shotgun (WGS) entry which is preliminary data.</text>
</comment>
<gene>
    <name evidence="2" type="ORF">BGW38_008268</name>
</gene>
<feature type="region of interest" description="Disordered" evidence="1">
    <location>
        <begin position="308"/>
        <end position="367"/>
    </location>
</feature>
<feature type="non-terminal residue" evidence="2">
    <location>
        <position position="1"/>
    </location>
</feature>
<organism evidence="2 3">
    <name type="scientific">Lunasporangiospora selenospora</name>
    <dbReference type="NCBI Taxonomy" id="979761"/>
    <lineage>
        <taxon>Eukaryota</taxon>
        <taxon>Fungi</taxon>
        <taxon>Fungi incertae sedis</taxon>
        <taxon>Mucoromycota</taxon>
        <taxon>Mortierellomycotina</taxon>
        <taxon>Mortierellomycetes</taxon>
        <taxon>Mortierellales</taxon>
        <taxon>Mortierellaceae</taxon>
        <taxon>Lunasporangiospora</taxon>
    </lineage>
</organism>
<feature type="compositionally biased region" description="Basic and acidic residues" evidence="1">
    <location>
        <begin position="94"/>
        <end position="106"/>
    </location>
</feature>
<feature type="compositionally biased region" description="Low complexity" evidence="1">
    <location>
        <begin position="107"/>
        <end position="130"/>
    </location>
</feature>
<evidence type="ECO:0000256" key="1">
    <source>
        <dbReference type="SAM" id="MobiDB-lite"/>
    </source>
</evidence>
<dbReference type="OrthoDB" id="2449643at2759"/>
<protein>
    <submittedName>
        <fullName evidence="2">Uncharacterized protein</fullName>
    </submittedName>
</protein>
<feature type="compositionally biased region" description="Acidic residues" evidence="1">
    <location>
        <begin position="20"/>
        <end position="34"/>
    </location>
</feature>
<feature type="compositionally biased region" description="Low complexity" evidence="1">
    <location>
        <begin position="308"/>
        <end position="333"/>
    </location>
</feature>
<feature type="compositionally biased region" description="Polar residues" evidence="1">
    <location>
        <begin position="240"/>
        <end position="258"/>
    </location>
</feature>
<dbReference type="Proteomes" id="UP000780801">
    <property type="component" value="Unassembled WGS sequence"/>
</dbReference>
<feature type="compositionally biased region" description="Polar residues" evidence="1">
    <location>
        <begin position="340"/>
        <end position="367"/>
    </location>
</feature>
<feature type="region of interest" description="Disordered" evidence="1">
    <location>
        <begin position="94"/>
        <end position="293"/>
    </location>
</feature>
<sequence length="367" mass="37663">AAATLTDLENPFGTRHAMPEFDDSDEEENAEDDGWSPHQWSGSFGDARISTLGTSTQFNATLSDWSEDFQDGFTEFKSASAENKDGGFDFAAFKEGEDSAKEKELTEQQGGVTSESGSSTATATAAGVSAFAQDFGFDSDPNDPFLDNAGNSQDPTAATTTATAATDPWPATTMTNPLTEEKSGPTTMTGSKEGSVTEKAVDMEPVPLAPKVHAKASTNVNEEAGGDSAKGVPAAGRQEPLSTDSKSVSAGALSSESATAPKDGEEKGSTLIEPVPLADLTAPELKPTKSFEGDAKLEEQVVAAAMAKSAAETTSTSTSASSSLASTLSSTVATEKEEGSSTGATTVSEVTSQVQQLDLANDKSSSS</sequence>
<dbReference type="EMBL" id="JAABOA010005649">
    <property type="protein sequence ID" value="KAF9574957.1"/>
    <property type="molecule type" value="Genomic_DNA"/>
</dbReference>
<feature type="compositionally biased region" description="Low complexity" evidence="1">
    <location>
        <begin position="155"/>
        <end position="175"/>
    </location>
</feature>
<dbReference type="AlphaFoldDB" id="A0A9P6K9M6"/>
<reference evidence="2" key="1">
    <citation type="journal article" date="2020" name="Fungal Divers.">
        <title>Resolving the Mortierellaceae phylogeny through synthesis of multi-gene phylogenetics and phylogenomics.</title>
        <authorList>
            <person name="Vandepol N."/>
            <person name="Liber J."/>
            <person name="Desiro A."/>
            <person name="Na H."/>
            <person name="Kennedy M."/>
            <person name="Barry K."/>
            <person name="Grigoriev I.V."/>
            <person name="Miller A.N."/>
            <person name="O'Donnell K."/>
            <person name="Stajich J.E."/>
            <person name="Bonito G."/>
        </authorList>
    </citation>
    <scope>NUCLEOTIDE SEQUENCE</scope>
    <source>
        <strain evidence="2">KOD1015</strain>
    </source>
</reference>
<feature type="region of interest" description="Disordered" evidence="1">
    <location>
        <begin position="1"/>
        <end position="47"/>
    </location>
</feature>
<accession>A0A9P6K9M6</accession>
<keyword evidence="3" id="KW-1185">Reference proteome</keyword>
<proteinExistence type="predicted"/>
<name>A0A9P6K9M6_9FUNG</name>